<evidence type="ECO:0000259" key="5">
    <source>
        <dbReference type="Pfam" id="PF14432"/>
    </source>
</evidence>
<sequence>MSHSNPLVHFLRHVSFPPDSHLLPTALKSCPALPLARALHAAAVAAGVARDPFVSSSLLHTYLRFGATADARAVFDGTPQKTVVGWSALVAGHAVRGDAEGAWRLLEEMRRGTAGGGGGGAEPNVITWNGLVSGFNRSGRALDAVLALARMHGEGMLRPDSTGVSCALSAIGDLGTEAIAVGEQLHGYAVKSGCRLDACVVTALIDMYGKCGRADEIVRVFNESCHMDVASCNALVAGLSRNVQVSEALRLFREFVARGVELNVVSWTSIVACCVQNGRDLEAVDLFREMQSQGIEPNSVTIPCVLPAFANVAALMHGRSAHCFVLRKGFFHDIYVGSALVDMYAKCGRVRDGRKIFDAMPSRNVVSWNAMIGGYAMHGEAASAVRLFHSMLKCKQKPDMVTFTCVLAACSQAGLTEEGRHYFNEMQKEHGISPRMEHYACMVTLLGRAGKLDEAYDLISEMPFEPDGCIWGSLLGSCRVYRNVDLAEVAAEKLFCLEPQNAGNYVLLSNIYASKKMWEGVNRVREMMKDVGLKKEKGCSWIEIKNKVHVLLAGDDSHPMMAAITEKLKQLNIEMMRLGFAPSTDFVLHDVEEQEKDDILAVHSEKLAVALGLISTSPGTPLQVRRIHFFLKKNSTQGKRHPEGNAGKCEGRTWRSGRDSPLKASLLAWHIEDVGKLFGTEHSLLTSVKFPEEITDEDVQLWIRPSGWAPRGWVLYGLSLLVVVSTLAISGKRVALILLVTLPIVPN</sequence>
<evidence type="ECO:0000256" key="4">
    <source>
        <dbReference type="PROSITE-ProRule" id="PRU00708"/>
    </source>
</evidence>
<gene>
    <name evidence="6" type="ORF">C2845_PM06G25610</name>
</gene>
<dbReference type="Pfam" id="PF13041">
    <property type="entry name" value="PPR_2"/>
    <property type="match status" value="2"/>
</dbReference>
<dbReference type="AlphaFoldDB" id="A0A3L6RDP4"/>
<organism evidence="6 7">
    <name type="scientific">Panicum miliaceum</name>
    <name type="common">Proso millet</name>
    <name type="synonym">Broomcorn millet</name>
    <dbReference type="NCBI Taxonomy" id="4540"/>
    <lineage>
        <taxon>Eukaryota</taxon>
        <taxon>Viridiplantae</taxon>
        <taxon>Streptophyta</taxon>
        <taxon>Embryophyta</taxon>
        <taxon>Tracheophyta</taxon>
        <taxon>Spermatophyta</taxon>
        <taxon>Magnoliopsida</taxon>
        <taxon>Liliopsida</taxon>
        <taxon>Poales</taxon>
        <taxon>Poaceae</taxon>
        <taxon>PACMAD clade</taxon>
        <taxon>Panicoideae</taxon>
        <taxon>Panicodae</taxon>
        <taxon>Paniceae</taxon>
        <taxon>Panicinae</taxon>
        <taxon>Panicum</taxon>
        <taxon>Panicum sect. Panicum</taxon>
    </lineage>
</organism>
<dbReference type="InterPro" id="IPR032867">
    <property type="entry name" value="DYW_dom"/>
</dbReference>
<feature type="repeat" description="PPR" evidence="4">
    <location>
        <begin position="399"/>
        <end position="434"/>
    </location>
</feature>
<dbReference type="PROSITE" id="PS51375">
    <property type="entry name" value="PPR"/>
    <property type="match status" value="5"/>
</dbReference>
<keyword evidence="7" id="KW-1185">Reference proteome</keyword>
<dbReference type="Gene3D" id="1.25.40.10">
    <property type="entry name" value="Tetratricopeptide repeat domain"/>
    <property type="match status" value="3"/>
</dbReference>
<dbReference type="InterPro" id="IPR011990">
    <property type="entry name" value="TPR-like_helical_dom_sf"/>
</dbReference>
<evidence type="ECO:0000313" key="6">
    <source>
        <dbReference type="EMBL" id="RLN00753.1"/>
    </source>
</evidence>
<reference evidence="7" key="1">
    <citation type="journal article" date="2019" name="Nat. Commun.">
        <title>The genome of broomcorn millet.</title>
        <authorList>
            <person name="Zou C."/>
            <person name="Miki D."/>
            <person name="Li D."/>
            <person name="Tang Q."/>
            <person name="Xiao L."/>
            <person name="Rajput S."/>
            <person name="Deng P."/>
            <person name="Jia W."/>
            <person name="Huang R."/>
            <person name="Zhang M."/>
            <person name="Sun Y."/>
            <person name="Hu J."/>
            <person name="Fu X."/>
            <person name="Schnable P.S."/>
            <person name="Li F."/>
            <person name="Zhang H."/>
            <person name="Feng B."/>
            <person name="Zhu X."/>
            <person name="Liu R."/>
            <person name="Schnable J.C."/>
            <person name="Zhu J.-K."/>
            <person name="Zhang H."/>
        </authorList>
    </citation>
    <scope>NUCLEOTIDE SEQUENCE [LARGE SCALE GENOMIC DNA]</scope>
</reference>
<dbReference type="STRING" id="4540.A0A3L6RDP4"/>
<keyword evidence="3" id="KW-0809">Transit peptide</keyword>
<feature type="domain" description="DYW" evidence="5">
    <location>
        <begin position="579"/>
        <end position="625"/>
    </location>
</feature>
<dbReference type="EMBL" id="PQIB02000009">
    <property type="protein sequence ID" value="RLN00753.1"/>
    <property type="molecule type" value="Genomic_DNA"/>
</dbReference>
<dbReference type="Proteomes" id="UP000275267">
    <property type="component" value="Unassembled WGS sequence"/>
</dbReference>
<comment type="caution">
    <text evidence="6">The sequence shown here is derived from an EMBL/GenBank/DDBJ whole genome shotgun (WGS) entry which is preliminary data.</text>
</comment>
<name>A0A3L6RDP4_PANMI</name>
<dbReference type="GO" id="GO:0003723">
    <property type="term" value="F:RNA binding"/>
    <property type="evidence" value="ECO:0007669"/>
    <property type="project" value="InterPro"/>
</dbReference>
<evidence type="ECO:0000256" key="3">
    <source>
        <dbReference type="ARBA" id="ARBA00022946"/>
    </source>
</evidence>
<feature type="repeat" description="PPR" evidence="4">
    <location>
        <begin position="364"/>
        <end position="398"/>
    </location>
</feature>
<protein>
    <submittedName>
        <fullName evidence="6">Pentatricopeptide repeat-containing protein</fullName>
    </submittedName>
</protein>
<dbReference type="InterPro" id="IPR002885">
    <property type="entry name" value="PPR_rpt"/>
</dbReference>
<evidence type="ECO:0000256" key="2">
    <source>
        <dbReference type="ARBA" id="ARBA00022737"/>
    </source>
</evidence>
<feature type="repeat" description="PPR" evidence="4">
    <location>
        <begin position="228"/>
        <end position="262"/>
    </location>
</feature>
<dbReference type="Pfam" id="PF01535">
    <property type="entry name" value="PPR"/>
    <property type="match status" value="5"/>
</dbReference>
<dbReference type="Pfam" id="PF20431">
    <property type="entry name" value="E_motif"/>
    <property type="match status" value="1"/>
</dbReference>
<dbReference type="GO" id="GO:0009451">
    <property type="term" value="P:RNA modification"/>
    <property type="evidence" value="ECO:0007669"/>
    <property type="project" value="InterPro"/>
</dbReference>
<dbReference type="FunFam" id="1.25.40.10:FF:000598">
    <property type="entry name" value="pentatricopeptide repeat-containing protein At1g20230 isoform X2"/>
    <property type="match status" value="1"/>
</dbReference>
<dbReference type="OrthoDB" id="428658at2759"/>
<accession>A0A3L6RDP4</accession>
<dbReference type="FunFam" id="1.25.40.10:FF:000607">
    <property type="entry name" value="Pentatricopeptide repeat-containing protein, mitochondrial"/>
    <property type="match status" value="1"/>
</dbReference>
<keyword evidence="2" id="KW-0677">Repeat</keyword>
<comment type="similarity">
    <text evidence="1">Belongs to the PPR family. PCMP-H subfamily.</text>
</comment>
<dbReference type="FunFam" id="1.25.40.10:FF:000515">
    <property type="entry name" value="Pentatricopeptide repeat-containing protein chloroplastic"/>
    <property type="match status" value="1"/>
</dbReference>
<dbReference type="NCBIfam" id="TIGR00756">
    <property type="entry name" value="PPR"/>
    <property type="match status" value="4"/>
</dbReference>
<dbReference type="Pfam" id="PF14432">
    <property type="entry name" value="DYW_deaminase"/>
    <property type="match status" value="1"/>
</dbReference>
<dbReference type="PANTHER" id="PTHR47926:SF386">
    <property type="entry name" value="PENTATRICOPEPTIDE REPEAT-CONTAINING PROTEIN"/>
    <property type="match status" value="1"/>
</dbReference>
<dbReference type="InterPro" id="IPR046848">
    <property type="entry name" value="E_motif"/>
</dbReference>
<dbReference type="InterPro" id="IPR046960">
    <property type="entry name" value="PPR_At4g14850-like_plant"/>
</dbReference>
<dbReference type="PANTHER" id="PTHR47926">
    <property type="entry name" value="PENTATRICOPEPTIDE REPEAT-CONTAINING PROTEIN"/>
    <property type="match status" value="1"/>
</dbReference>
<feature type="repeat" description="PPR" evidence="4">
    <location>
        <begin position="124"/>
        <end position="158"/>
    </location>
</feature>
<proteinExistence type="inferred from homology"/>
<feature type="repeat" description="PPR" evidence="4">
    <location>
        <begin position="263"/>
        <end position="297"/>
    </location>
</feature>
<evidence type="ECO:0000313" key="7">
    <source>
        <dbReference type="Proteomes" id="UP000275267"/>
    </source>
</evidence>
<evidence type="ECO:0000256" key="1">
    <source>
        <dbReference type="ARBA" id="ARBA00006643"/>
    </source>
</evidence>
<dbReference type="GO" id="GO:0008270">
    <property type="term" value="F:zinc ion binding"/>
    <property type="evidence" value="ECO:0007669"/>
    <property type="project" value="InterPro"/>
</dbReference>